<keyword evidence="6 8" id="KW-0368">Histidine biosynthesis</keyword>
<evidence type="ECO:0000256" key="1">
    <source>
        <dbReference type="ARBA" id="ARBA00004970"/>
    </source>
</evidence>
<keyword evidence="5 8" id="KW-0378">Hydrolase</keyword>
<feature type="domain" description="PHP" evidence="9">
    <location>
        <begin position="5"/>
        <end position="188"/>
    </location>
</feature>
<sequence length="254" mass="29465">MLANYHTHTSRCHHAAGEDREYVEAAIRGDMKILGFSDHFPWKMKKGYVSSSRMELSLLDDYVDSIQSLKKEYLNDIKIYLGFESEYLPEYTEQQEQLLKDYPIDYMILGQHFLNPEPYGTYTGFPTEDKDLFLEYIDSAIEGMETGLYRYLAHPDLIHYTGDTAFYDKHMLRLCQYLKEKNIPVEINLSGVYENRHYTSKHFLKLAKQAGNSVILGVDAHSPERLEMTGVQEQCYQMARDAGLEIVTVLEGLE</sequence>
<dbReference type="SUPFAM" id="SSF89550">
    <property type="entry name" value="PHP domain-like"/>
    <property type="match status" value="1"/>
</dbReference>
<comment type="similarity">
    <text evidence="2 8">Belongs to the PHP hydrolase family. HisK subfamily.</text>
</comment>
<dbReference type="UniPathway" id="UPA00031">
    <property type="reaction ID" value="UER00013"/>
</dbReference>
<dbReference type="PANTHER" id="PTHR21039">
    <property type="entry name" value="HISTIDINOL PHOSPHATASE-RELATED"/>
    <property type="match status" value="1"/>
</dbReference>
<dbReference type="EMBL" id="FOHN01000021">
    <property type="protein sequence ID" value="SET44462.1"/>
    <property type="molecule type" value="Genomic_DNA"/>
</dbReference>
<evidence type="ECO:0000256" key="8">
    <source>
        <dbReference type="RuleBase" id="RU366003"/>
    </source>
</evidence>
<keyword evidence="11" id="KW-1185">Reference proteome</keyword>
<name>A0A1I0EH29_9FIRM</name>
<evidence type="ECO:0000256" key="5">
    <source>
        <dbReference type="ARBA" id="ARBA00022801"/>
    </source>
</evidence>
<comment type="pathway">
    <text evidence="1 8">Amino-acid biosynthesis; L-histidine biosynthesis; L-histidine from 5-phospho-alpha-D-ribose 1-diphosphate: step 8/9.</text>
</comment>
<organism evidence="10 11">
    <name type="scientific">[Clostridium] polysaccharolyticum</name>
    <dbReference type="NCBI Taxonomy" id="29364"/>
    <lineage>
        <taxon>Bacteria</taxon>
        <taxon>Bacillati</taxon>
        <taxon>Bacillota</taxon>
        <taxon>Clostridia</taxon>
        <taxon>Lachnospirales</taxon>
        <taxon>Lachnospiraceae</taxon>
    </lineage>
</organism>
<accession>A0A1I0EH29</accession>
<dbReference type="InterPro" id="IPR016195">
    <property type="entry name" value="Pol/histidinol_Pase-like"/>
</dbReference>
<dbReference type="InterPro" id="IPR004013">
    <property type="entry name" value="PHP_dom"/>
</dbReference>
<evidence type="ECO:0000256" key="4">
    <source>
        <dbReference type="ARBA" id="ARBA00022605"/>
    </source>
</evidence>
<dbReference type="AlphaFoldDB" id="A0A1I0EH29"/>
<dbReference type="EC" id="3.1.3.15" evidence="3 8"/>
<gene>
    <name evidence="10" type="ORF">SAMN04487772_12117</name>
</gene>
<evidence type="ECO:0000259" key="9">
    <source>
        <dbReference type="Pfam" id="PF02811"/>
    </source>
</evidence>
<evidence type="ECO:0000256" key="2">
    <source>
        <dbReference type="ARBA" id="ARBA00009152"/>
    </source>
</evidence>
<evidence type="ECO:0000256" key="7">
    <source>
        <dbReference type="ARBA" id="ARBA00049158"/>
    </source>
</evidence>
<evidence type="ECO:0000313" key="11">
    <source>
        <dbReference type="Proteomes" id="UP000199800"/>
    </source>
</evidence>
<dbReference type="OrthoDB" id="9775255at2"/>
<reference evidence="10 11" key="1">
    <citation type="submission" date="2016-10" db="EMBL/GenBank/DDBJ databases">
        <authorList>
            <person name="de Groot N.N."/>
        </authorList>
    </citation>
    <scope>NUCLEOTIDE SEQUENCE [LARGE SCALE GENOMIC DNA]</scope>
    <source>
        <strain evidence="10 11">DSM 1801</strain>
    </source>
</reference>
<evidence type="ECO:0000256" key="6">
    <source>
        <dbReference type="ARBA" id="ARBA00023102"/>
    </source>
</evidence>
<dbReference type="RefSeq" id="WP_092478504.1">
    <property type="nucleotide sequence ID" value="NZ_FOHN01000021.1"/>
</dbReference>
<dbReference type="NCBIfam" id="TIGR01856">
    <property type="entry name" value="hisJ_fam"/>
    <property type="match status" value="1"/>
</dbReference>
<comment type="catalytic activity">
    <reaction evidence="7 8">
        <text>L-histidinol phosphate + H2O = L-histidinol + phosphate</text>
        <dbReference type="Rhea" id="RHEA:14465"/>
        <dbReference type="ChEBI" id="CHEBI:15377"/>
        <dbReference type="ChEBI" id="CHEBI:43474"/>
        <dbReference type="ChEBI" id="CHEBI:57699"/>
        <dbReference type="ChEBI" id="CHEBI:57980"/>
        <dbReference type="EC" id="3.1.3.15"/>
    </reaction>
</comment>
<dbReference type="InterPro" id="IPR010140">
    <property type="entry name" value="Histidinol_P_phosphatase_HisJ"/>
</dbReference>
<dbReference type="GO" id="GO:0000105">
    <property type="term" value="P:L-histidine biosynthetic process"/>
    <property type="evidence" value="ECO:0007669"/>
    <property type="project" value="UniProtKB-UniRule"/>
</dbReference>
<evidence type="ECO:0000313" key="10">
    <source>
        <dbReference type="EMBL" id="SET44462.1"/>
    </source>
</evidence>
<dbReference type="GO" id="GO:0005737">
    <property type="term" value="C:cytoplasm"/>
    <property type="evidence" value="ECO:0007669"/>
    <property type="project" value="TreeGrafter"/>
</dbReference>
<dbReference type="Pfam" id="PF02811">
    <property type="entry name" value="PHP"/>
    <property type="match status" value="1"/>
</dbReference>
<dbReference type="Proteomes" id="UP000199800">
    <property type="component" value="Unassembled WGS sequence"/>
</dbReference>
<evidence type="ECO:0000256" key="3">
    <source>
        <dbReference type="ARBA" id="ARBA00013085"/>
    </source>
</evidence>
<dbReference type="PANTHER" id="PTHR21039:SF0">
    <property type="entry name" value="HISTIDINOL-PHOSPHATASE"/>
    <property type="match status" value="1"/>
</dbReference>
<dbReference type="Gene3D" id="3.20.20.140">
    <property type="entry name" value="Metal-dependent hydrolases"/>
    <property type="match status" value="1"/>
</dbReference>
<dbReference type="STRING" id="29364.SAMN04487772_12117"/>
<protein>
    <recommendedName>
        <fullName evidence="3 8">Histidinol-phosphatase</fullName>
        <shortName evidence="8">HolPase</shortName>
        <ecNumber evidence="3 8">3.1.3.15</ecNumber>
    </recommendedName>
</protein>
<proteinExistence type="inferred from homology"/>
<dbReference type="CDD" id="cd12110">
    <property type="entry name" value="PHP_HisPPase_Hisj_like"/>
    <property type="match status" value="1"/>
</dbReference>
<dbReference type="GO" id="GO:0004401">
    <property type="term" value="F:histidinol-phosphatase activity"/>
    <property type="evidence" value="ECO:0007669"/>
    <property type="project" value="UniProtKB-UniRule"/>
</dbReference>
<keyword evidence="4 8" id="KW-0028">Amino-acid biosynthesis</keyword>